<reference evidence="1" key="1">
    <citation type="submission" date="2014-11" db="EMBL/GenBank/DDBJ databases">
        <authorList>
            <person name="Amaro Gonzalez C."/>
        </authorList>
    </citation>
    <scope>NUCLEOTIDE SEQUENCE</scope>
</reference>
<sequence>MPGISCRSTYCQEPYDTICIRYGAQCNRLYIMTHIQIRILKTK</sequence>
<dbReference type="EMBL" id="GBXM01053019">
    <property type="protein sequence ID" value="JAH55558.1"/>
    <property type="molecule type" value="Transcribed_RNA"/>
</dbReference>
<name>A0A0E9U6B9_ANGAN</name>
<evidence type="ECO:0000313" key="1">
    <source>
        <dbReference type="EMBL" id="JAH61366.1"/>
    </source>
</evidence>
<proteinExistence type="predicted"/>
<organism evidence="1">
    <name type="scientific">Anguilla anguilla</name>
    <name type="common">European freshwater eel</name>
    <name type="synonym">Muraena anguilla</name>
    <dbReference type="NCBI Taxonomy" id="7936"/>
    <lineage>
        <taxon>Eukaryota</taxon>
        <taxon>Metazoa</taxon>
        <taxon>Chordata</taxon>
        <taxon>Craniata</taxon>
        <taxon>Vertebrata</taxon>
        <taxon>Euteleostomi</taxon>
        <taxon>Actinopterygii</taxon>
        <taxon>Neopterygii</taxon>
        <taxon>Teleostei</taxon>
        <taxon>Anguilliformes</taxon>
        <taxon>Anguillidae</taxon>
        <taxon>Anguilla</taxon>
    </lineage>
</organism>
<protein>
    <submittedName>
        <fullName evidence="1">Uncharacterized protein</fullName>
    </submittedName>
</protein>
<dbReference type="AlphaFoldDB" id="A0A0E9U6B9"/>
<accession>A0A0E9U6B9</accession>
<dbReference type="EMBL" id="GBXM01047211">
    <property type="protein sequence ID" value="JAH61366.1"/>
    <property type="molecule type" value="Transcribed_RNA"/>
</dbReference>
<reference evidence="1" key="2">
    <citation type="journal article" date="2015" name="Fish Shellfish Immunol.">
        <title>Early steps in the European eel (Anguilla anguilla)-Vibrio vulnificus interaction in the gills: Role of the RtxA13 toxin.</title>
        <authorList>
            <person name="Callol A."/>
            <person name="Pajuelo D."/>
            <person name="Ebbesson L."/>
            <person name="Teles M."/>
            <person name="MacKenzie S."/>
            <person name="Amaro C."/>
        </authorList>
    </citation>
    <scope>NUCLEOTIDE SEQUENCE</scope>
</reference>